<keyword evidence="8" id="KW-1185">Reference proteome</keyword>
<dbReference type="CDD" id="cd07385">
    <property type="entry name" value="MPP_YkuE_C"/>
    <property type="match status" value="1"/>
</dbReference>
<evidence type="ECO:0000256" key="4">
    <source>
        <dbReference type="ARBA" id="ARBA00061089"/>
    </source>
</evidence>
<dbReference type="GO" id="GO:0046872">
    <property type="term" value="F:metal ion binding"/>
    <property type="evidence" value="ECO:0007669"/>
    <property type="project" value="UniProtKB-KW"/>
</dbReference>
<evidence type="ECO:0000256" key="1">
    <source>
        <dbReference type="ARBA" id="ARBA00001968"/>
    </source>
</evidence>
<dbReference type="GO" id="GO:0009245">
    <property type="term" value="P:lipid A biosynthetic process"/>
    <property type="evidence" value="ECO:0007669"/>
    <property type="project" value="TreeGrafter"/>
</dbReference>
<keyword evidence="5" id="KW-1133">Transmembrane helix</keyword>
<comment type="caution">
    <text evidence="7">The sequence shown here is derived from an EMBL/GenBank/DDBJ whole genome shotgun (WGS) entry which is preliminary data.</text>
</comment>
<sequence>MAYTDWVWLIGVAAALIAFFLAGVIYVFFVEPFRLALTRREIASAWLPAGFDGIKLVQFSDTHIGPDFSVKRLERLISVIAAEKPDIVAFTGDLFDARKRNPERDRDLSHLLSRIEAPLGKFAVYGNHDFGYERNRRSTNPTLAHAGFELLLNETKKIRLQSGEQLSVTGLDDYVLGKPDPTRTLAKLRPDGFNLLLVHEPDVASFLVRYPIDLQLSGHSHGGQVKLPFVGALVRTQLGKRYLSGLHVVAGGRRPRKPYLLYVNRGIGTTRLRVRLGSVPELCVFTLRRQIAQDV</sequence>
<dbReference type="InterPro" id="IPR051158">
    <property type="entry name" value="Metallophosphoesterase_sf"/>
</dbReference>
<dbReference type="Gene3D" id="3.60.21.10">
    <property type="match status" value="1"/>
</dbReference>
<accession>A0A9X4KXU6</accession>
<keyword evidence="3" id="KW-0378">Hydrolase</keyword>
<dbReference type="PANTHER" id="PTHR31302:SF25">
    <property type="entry name" value="PHOSPHOESTERASE"/>
    <property type="match status" value="1"/>
</dbReference>
<organism evidence="7 8">
    <name type="scientific">Cohnella rhizosphaerae</name>
    <dbReference type="NCBI Taxonomy" id="1457232"/>
    <lineage>
        <taxon>Bacteria</taxon>
        <taxon>Bacillati</taxon>
        <taxon>Bacillota</taxon>
        <taxon>Bacilli</taxon>
        <taxon>Bacillales</taxon>
        <taxon>Paenibacillaceae</taxon>
        <taxon>Cohnella</taxon>
    </lineage>
</organism>
<evidence type="ECO:0000256" key="2">
    <source>
        <dbReference type="ARBA" id="ARBA00022723"/>
    </source>
</evidence>
<dbReference type="PANTHER" id="PTHR31302">
    <property type="entry name" value="TRANSMEMBRANE PROTEIN WITH METALLOPHOSPHOESTERASE DOMAIN-RELATED"/>
    <property type="match status" value="1"/>
</dbReference>
<dbReference type="EMBL" id="JAPDIA010000008">
    <property type="protein sequence ID" value="MDG0813276.1"/>
    <property type="molecule type" value="Genomic_DNA"/>
</dbReference>
<reference evidence="7" key="1">
    <citation type="submission" date="2022-10" db="EMBL/GenBank/DDBJ databases">
        <title>Comparative genomic analysis of Cohnella hashimotonis sp. nov., isolated from the International Space Station.</title>
        <authorList>
            <person name="Simpson A."/>
            <person name="Venkateswaran K."/>
        </authorList>
    </citation>
    <scope>NUCLEOTIDE SEQUENCE</scope>
    <source>
        <strain evidence="7">DSM 28161</strain>
    </source>
</reference>
<protein>
    <submittedName>
        <fullName evidence="7">Metallophosphoesterase</fullName>
    </submittedName>
</protein>
<dbReference type="Proteomes" id="UP001153404">
    <property type="component" value="Unassembled WGS sequence"/>
</dbReference>
<keyword evidence="2" id="KW-0479">Metal-binding</keyword>
<dbReference type="RefSeq" id="WP_277537105.1">
    <property type="nucleotide sequence ID" value="NZ_JAPDIA010000008.1"/>
</dbReference>
<feature type="transmembrane region" description="Helical" evidence="5">
    <location>
        <begin position="6"/>
        <end position="30"/>
    </location>
</feature>
<evidence type="ECO:0000313" key="7">
    <source>
        <dbReference type="EMBL" id="MDG0813276.1"/>
    </source>
</evidence>
<proteinExistence type="inferred from homology"/>
<feature type="domain" description="Calcineurin-like phosphoesterase" evidence="6">
    <location>
        <begin position="55"/>
        <end position="222"/>
    </location>
</feature>
<dbReference type="GO" id="GO:0016020">
    <property type="term" value="C:membrane"/>
    <property type="evidence" value="ECO:0007669"/>
    <property type="project" value="GOC"/>
</dbReference>
<dbReference type="InterPro" id="IPR004843">
    <property type="entry name" value="Calcineurin-like_PHP"/>
</dbReference>
<evidence type="ECO:0000256" key="3">
    <source>
        <dbReference type="ARBA" id="ARBA00022801"/>
    </source>
</evidence>
<comment type="similarity">
    <text evidence="4">Belongs to the metallophosphoesterase superfamily.</text>
</comment>
<dbReference type="GO" id="GO:0008758">
    <property type="term" value="F:UDP-2,3-diacylglucosamine hydrolase activity"/>
    <property type="evidence" value="ECO:0007669"/>
    <property type="project" value="TreeGrafter"/>
</dbReference>
<comment type="cofactor">
    <cofactor evidence="1">
        <name>a divalent metal cation</name>
        <dbReference type="ChEBI" id="CHEBI:60240"/>
    </cofactor>
</comment>
<evidence type="ECO:0000259" key="6">
    <source>
        <dbReference type="Pfam" id="PF00149"/>
    </source>
</evidence>
<dbReference type="AlphaFoldDB" id="A0A9X4KXU6"/>
<evidence type="ECO:0000256" key="5">
    <source>
        <dbReference type="SAM" id="Phobius"/>
    </source>
</evidence>
<keyword evidence="5" id="KW-0472">Membrane</keyword>
<dbReference type="SUPFAM" id="SSF56300">
    <property type="entry name" value="Metallo-dependent phosphatases"/>
    <property type="match status" value="1"/>
</dbReference>
<dbReference type="Pfam" id="PF00149">
    <property type="entry name" value="Metallophos"/>
    <property type="match status" value="1"/>
</dbReference>
<evidence type="ECO:0000313" key="8">
    <source>
        <dbReference type="Proteomes" id="UP001153404"/>
    </source>
</evidence>
<dbReference type="InterPro" id="IPR029052">
    <property type="entry name" value="Metallo-depent_PP-like"/>
</dbReference>
<keyword evidence="5" id="KW-0812">Transmembrane</keyword>
<gene>
    <name evidence="7" type="ORF">OMP40_31280</name>
</gene>
<name>A0A9X4KXU6_9BACL</name>
<dbReference type="FunFam" id="3.60.21.10:FF:000028">
    <property type="entry name" value="Putative metallophosphoesterase"/>
    <property type="match status" value="1"/>
</dbReference>